<reference evidence="2" key="2">
    <citation type="submission" date="2020-06" db="EMBL/GenBank/DDBJ databases">
        <title>Helianthus annuus Genome sequencing and assembly Release 2.</title>
        <authorList>
            <person name="Gouzy J."/>
            <person name="Langlade N."/>
            <person name="Munos S."/>
        </authorList>
    </citation>
    <scope>NUCLEOTIDE SEQUENCE</scope>
    <source>
        <tissue evidence="2">Leaves</tissue>
    </source>
</reference>
<evidence type="ECO:0000313" key="2">
    <source>
        <dbReference type="EMBL" id="KAF5818780.1"/>
    </source>
</evidence>
<keyword evidence="1" id="KW-0472">Membrane</keyword>
<keyword evidence="1" id="KW-0812">Transmembrane</keyword>
<organism evidence="2 3">
    <name type="scientific">Helianthus annuus</name>
    <name type="common">Common sunflower</name>
    <dbReference type="NCBI Taxonomy" id="4232"/>
    <lineage>
        <taxon>Eukaryota</taxon>
        <taxon>Viridiplantae</taxon>
        <taxon>Streptophyta</taxon>
        <taxon>Embryophyta</taxon>
        <taxon>Tracheophyta</taxon>
        <taxon>Spermatophyta</taxon>
        <taxon>Magnoliopsida</taxon>
        <taxon>eudicotyledons</taxon>
        <taxon>Gunneridae</taxon>
        <taxon>Pentapetalae</taxon>
        <taxon>asterids</taxon>
        <taxon>campanulids</taxon>
        <taxon>Asterales</taxon>
        <taxon>Asteraceae</taxon>
        <taxon>Asteroideae</taxon>
        <taxon>Heliantheae alliance</taxon>
        <taxon>Heliantheae</taxon>
        <taxon>Helianthus</taxon>
    </lineage>
</organism>
<gene>
    <name evidence="2" type="ORF">HanXRQr2_Chr02g0070021</name>
</gene>
<dbReference type="EMBL" id="MNCJ02000317">
    <property type="protein sequence ID" value="KAF5818780.1"/>
    <property type="molecule type" value="Genomic_DNA"/>
</dbReference>
<dbReference type="AlphaFoldDB" id="A0A9K3P0F3"/>
<evidence type="ECO:0000256" key="1">
    <source>
        <dbReference type="SAM" id="Phobius"/>
    </source>
</evidence>
<sequence>MWNSTCLGGGNPGKSSGKTSGYSFTIGMSSIFGSAASLSMICAKKATHPFFKHFLAFKQLMILNGVSRFSS</sequence>
<dbReference type="Gramene" id="mRNA:HanXRQr2_Chr02g0070021">
    <property type="protein sequence ID" value="CDS:HanXRQr2_Chr02g0070021.1"/>
    <property type="gene ID" value="HanXRQr2_Chr02g0070021"/>
</dbReference>
<proteinExistence type="predicted"/>
<protein>
    <submittedName>
        <fullName evidence="2">Uncharacterized protein</fullName>
    </submittedName>
</protein>
<feature type="transmembrane region" description="Helical" evidence="1">
    <location>
        <begin position="20"/>
        <end position="43"/>
    </location>
</feature>
<reference evidence="2" key="1">
    <citation type="journal article" date="2017" name="Nature">
        <title>The sunflower genome provides insights into oil metabolism, flowering and Asterid evolution.</title>
        <authorList>
            <person name="Badouin H."/>
            <person name="Gouzy J."/>
            <person name="Grassa C.J."/>
            <person name="Murat F."/>
            <person name="Staton S.E."/>
            <person name="Cottret L."/>
            <person name="Lelandais-Briere C."/>
            <person name="Owens G.L."/>
            <person name="Carrere S."/>
            <person name="Mayjonade B."/>
            <person name="Legrand L."/>
            <person name="Gill N."/>
            <person name="Kane N.C."/>
            <person name="Bowers J.E."/>
            <person name="Hubner S."/>
            <person name="Bellec A."/>
            <person name="Berard A."/>
            <person name="Berges H."/>
            <person name="Blanchet N."/>
            <person name="Boniface M.C."/>
            <person name="Brunel D."/>
            <person name="Catrice O."/>
            <person name="Chaidir N."/>
            <person name="Claudel C."/>
            <person name="Donnadieu C."/>
            <person name="Faraut T."/>
            <person name="Fievet G."/>
            <person name="Helmstetter N."/>
            <person name="King M."/>
            <person name="Knapp S.J."/>
            <person name="Lai Z."/>
            <person name="Le Paslier M.C."/>
            <person name="Lippi Y."/>
            <person name="Lorenzon L."/>
            <person name="Mandel J.R."/>
            <person name="Marage G."/>
            <person name="Marchand G."/>
            <person name="Marquand E."/>
            <person name="Bret-Mestries E."/>
            <person name="Morien E."/>
            <person name="Nambeesan S."/>
            <person name="Nguyen T."/>
            <person name="Pegot-Espagnet P."/>
            <person name="Pouilly N."/>
            <person name="Raftis F."/>
            <person name="Sallet E."/>
            <person name="Schiex T."/>
            <person name="Thomas J."/>
            <person name="Vandecasteele C."/>
            <person name="Vares D."/>
            <person name="Vear F."/>
            <person name="Vautrin S."/>
            <person name="Crespi M."/>
            <person name="Mangin B."/>
            <person name="Burke J.M."/>
            <person name="Salse J."/>
            <person name="Munos S."/>
            <person name="Vincourt P."/>
            <person name="Rieseberg L.H."/>
            <person name="Langlade N.B."/>
        </authorList>
    </citation>
    <scope>NUCLEOTIDE SEQUENCE</scope>
    <source>
        <tissue evidence="2">Leaves</tissue>
    </source>
</reference>
<evidence type="ECO:0000313" key="3">
    <source>
        <dbReference type="Proteomes" id="UP000215914"/>
    </source>
</evidence>
<keyword evidence="3" id="KW-1185">Reference proteome</keyword>
<dbReference type="Proteomes" id="UP000215914">
    <property type="component" value="Unassembled WGS sequence"/>
</dbReference>
<keyword evidence="1" id="KW-1133">Transmembrane helix</keyword>
<comment type="caution">
    <text evidence="2">The sequence shown here is derived from an EMBL/GenBank/DDBJ whole genome shotgun (WGS) entry which is preliminary data.</text>
</comment>
<accession>A0A9K3P0F3</accession>
<name>A0A9K3P0F3_HELAN</name>